<feature type="transmembrane region" description="Helical" evidence="1">
    <location>
        <begin position="15"/>
        <end position="32"/>
    </location>
</feature>
<accession>A0AAV0BWY7</accession>
<keyword evidence="1" id="KW-0812">Transmembrane</keyword>
<keyword evidence="1" id="KW-1133">Transmembrane helix</keyword>
<evidence type="ECO:0000313" key="2">
    <source>
        <dbReference type="EMBL" id="CAH7690664.1"/>
    </source>
</evidence>
<sequence length="371" mass="43077">MELIWWGSKSPKYNLAFWAILSTSIFLEVAGMRVNYGRGEVKAVENLVSNHFESPHILEECPEGKLKNIHEHSGPEKREDRRDSKIGAINFEDLMEMFELLSAKNSKESEIKAEAFNKKFSGVSEEQKLLHNNLDSEDEKSVNMFSFGFFNDLLKSYDNLIKHPEVPKKLDRGDIAPLDVDALILDTFKFFEDYREIKQTVQNISTISKSILKSLSESSGNSKIMRRYENRRKLVIEILSFMLDLYRPNFISEIFKKEDVLHLLANLDSLVPENWTILLHQYIMYAVDTMSAPGLEKPENMIMNKYDEVFKFFPPFKSHPQAEAKISQKHNPREYKEMFISKFNLLSNSLAEKQKQTQIFKAVQAQAVDLE</sequence>
<gene>
    <name evidence="2" type="ORF">PPACK8108_LOCUS26085</name>
</gene>
<dbReference type="AlphaFoldDB" id="A0AAV0BWY7"/>
<reference evidence="2" key="1">
    <citation type="submission" date="2022-06" db="EMBL/GenBank/DDBJ databases">
        <authorList>
            <consortium name="SYNGENTA / RWTH Aachen University"/>
        </authorList>
    </citation>
    <scope>NUCLEOTIDE SEQUENCE</scope>
</reference>
<proteinExistence type="predicted"/>
<organism evidence="2 3">
    <name type="scientific">Phakopsora pachyrhizi</name>
    <name type="common">Asian soybean rust disease fungus</name>
    <dbReference type="NCBI Taxonomy" id="170000"/>
    <lineage>
        <taxon>Eukaryota</taxon>
        <taxon>Fungi</taxon>
        <taxon>Dikarya</taxon>
        <taxon>Basidiomycota</taxon>
        <taxon>Pucciniomycotina</taxon>
        <taxon>Pucciniomycetes</taxon>
        <taxon>Pucciniales</taxon>
        <taxon>Phakopsoraceae</taxon>
        <taxon>Phakopsora</taxon>
    </lineage>
</organism>
<comment type="caution">
    <text evidence="2">The sequence shown here is derived from an EMBL/GenBank/DDBJ whole genome shotgun (WGS) entry which is preliminary data.</text>
</comment>
<keyword evidence="3" id="KW-1185">Reference proteome</keyword>
<protein>
    <submittedName>
        <fullName evidence="2">Expressed protein</fullName>
    </submittedName>
</protein>
<name>A0AAV0BWY7_PHAPC</name>
<evidence type="ECO:0000313" key="3">
    <source>
        <dbReference type="Proteomes" id="UP001153365"/>
    </source>
</evidence>
<dbReference type="EMBL" id="CALTRL010006364">
    <property type="protein sequence ID" value="CAH7690664.1"/>
    <property type="molecule type" value="Genomic_DNA"/>
</dbReference>
<keyword evidence="1" id="KW-0472">Membrane</keyword>
<evidence type="ECO:0000256" key="1">
    <source>
        <dbReference type="SAM" id="Phobius"/>
    </source>
</evidence>
<dbReference type="Proteomes" id="UP001153365">
    <property type="component" value="Unassembled WGS sequence"/>
</dbReference>